<organism evidence="1 2">
    <name type="scientific">Coniosporium uncinatum</name>
    <dbReference type="NCBI Taxonomy" id="93489"/>
    <lineage>
        <taxon>Eukaryota</taxon>
        <taxon>Fungi</taxon>
        <taxon>Dikarya</taxon>
        <taxon>Ascomycota</taxon>
        <taxon>Pezizomycotina</taxon>
        <taxon>Dothideomycetes</taxon>
        <taxon>Dothideomycetes incertae sedis</taxon>
        <taxon>Coniosporium</taxon>
    </lineage>
</organism>
<dbReference type="EMBL" id="JAWDJW010008117">
    <property type="protein sequence ID" value="KAK3061031.1"/>
    <property type="molecule type" value="Genomic_DNA"/>
</dbReference>
<evidence type="ECO:0000313" key="2">
    <source>
        <dbReference type="Proteomes" id="UP001186974"/>
    </source>
</evidence>
<protein>
    <submittedName>
        <fullName evidence="1">Uncharacterized protein</fullName>
    </submittedName>
</protein>
<name>A0ACC3D2V9_9PEZI</name>
<accession>A0ACC3D2V9</accession>
<comment type="caution">
    <text evidence="1">The sequence shown here is derived from an EMBL/GenBank/DDBJ whole genome shotgun (WGS) entry which is preliminary data.</text>
</comment>
<dbReference type="Proteomes" id="UP001186974">
    <property type="component" value="Unassembled WGS sequence"/>
</dbReference>
<keyword evidence="2" id="KW-1185">Reference proteome</keyword>
<reference evidence="1" key="1">
    <citation type="submission" date="2024-09" db="EMBL/GenBank/DDBJ databases">
        <title>Black Yeasts Isolated from many extreme environments.</title>
        <authorList>
            <person name="Coleine C."/>
            <person name="Stajich J.E."/>
            <person name="Selbmann L."/>
        </authorList>
    </citation>
    <scope>NUCLEOTIDE SEQUENCE</scope>
    <source>
        <strain evidence="1">CCFEE 5737</strain>
    </source>
</reference>
<proteinExistence type="predicted"/>
<evidence type="ECO:0000313" key="1">
    <source>
        <dbReference type="EMBL" id="KAK3061031.1"/>
    </source>
</evidence>
<sequence length="156" mass="17807">MARVKDVRDQLLTIMERHRLKIVSCGRDTTPVRKALCSGFFRNSARKEQDGFKTLVEGNNVFLHPSSALFGKSMNVVIYGSIVETSREYMHNVTSIEPKWLVEVAPTFFKQAPTDRLSKRKQAERIQPLHNRFAGEDDWRLSSQRRQGRGGGGTWG</sequence>
<gene>
    <name evidence="1" type="ORF">LTS18_007171</name>
</gene>